<dbReference type="PANTHER" id="PTHR31668:SF4">
    <property type="entry name" value="TRANSCRIPTIONAL ACTIVATOR PROTEIN DAL81"/>
    <property type="match status" value="1"/>
</dbReference>
<evidence type="ECO:0000313" key="5">
    <source>
        <dbReference type="EMBL" id="KAJ9161614.1"/>
    </source>
</evidence>
<proteinExistence type="predicted"/>
<keyword evidence="2" id="KW-0539">Nucleus</keyword>
<evidence type="ECO:0000256" key="1">
    <source>
        <dbReference type="ARBA" id="ARBA00022723"/>
    </source>
</evidence>
<keyword evidence="6" id="KW-1185">Reference proteome</keyword>
<evidence type="ECO:0000256" key="3">
    <source>
        <dbReference type="SAM" id="MobiDB-lite"/>
    </source>
</evidence>
<dbReference type="Proteomes" id="UP001174691">
    <property type="component" value="Unassembled WGS sequence"/>
</dbReference>
<dbReference type="PROSITE" id="PS50048">
    <property type="entry name" value="ZN2_CY6_FUNGAL_2"/>
    <property type="match status" value="1"/>
</dbReference>
<comment type="caution">
    <text evidence="5">The sequence shown here is derived from an EMBL/GenBank/DDBJ whole genome shotgun (WGS) entry which is preliminary data.</text>
</comment>
<feature type="compositionally biased region" description="Polar residues" evidence="3">
    <location>
        <begin position="89"/>
        <end position="98"/>
    </location>
</feature>
<dbReference type="PROSITE" id="PS00463">
    <property type="entry name" value="ZN2_CY6_FUNGAL_1"/>
    <property type="match status" value="1"/>
</dbReference>
<dbReference type="GO" id="GO:0005634">
    <property type="term" value="C:nucleus"/>
    <property type="evidence" value="ECO:0007669"/>
    <property type="project" value="TreeGrafter"/>
</dbReference>
<accession>A0AA38W065</accession>
<dbReference type="InterPro" id="IPR036864">
    <property type="entry name" value="Zn2-C6_fun-type_DNA-bd_sf"/>
</dbReference>
<dbReference type="InterPro" id="IPR050797">
    <property type="entry name" value="Carb_Metab_Trans_Reg"/>
</dbReference>
<dbReference type="InterPro" id="IPR007219">
    <property type="entry name" value="XnlR_reg_dom"/>
</dbReference>
<feature type="region of interest" description="Disordered" evidence="3">
    <location>
        <begin position="89"/>
        <end position="116"/>
    </location>
</feature>
<dbReference type="EMBL" id="JANBVN010000020">
    <property type="protein sequence ID" value="KAJ9161614.1"/>
    <property type="molecule type" value="Genomic_DNA"/>
</dbReference>
<gene>
    <name evidence="5" type="ORF">NKR19_g2054</name>
</gene>
<dbReference type="AlphaFoldDB" id="A0AA38W065"/>
<protein>
    <submittedName>
        <fullName evidence="5">Fungal specific transcription factor domain protein</fullName>
    </submittedName>
</protein>
<evidence type="ECO:0000313" key="6">
    <source>
        <dbReference type="Proteomes" id="UP001174691"/>
    </source>
</evidence>
<evidence type="ECO:0000259" key="4">
    <source>
        <dbReference type="PROSITE" id="PS50048"/>
    </source>
</evidence>
<keyword evidence="1" id="KW-0479">Metal-binding</keyword>
<name>A0AA38W065_9PEZI</name>
<dbReference type="SUPFAM" id="SSF57701">
    <property type="entry name" value="Zn2/Cys6 DNA-binding domain"/>
    <property type="match status" value="1"/>
</dbReference>
<reference evidence="5" key="1">
    <citation type="submission" date="2022-07" db="EMBL/GenBank/DDBJ databases">
        <title>Fungi with potential for degradation of polypropylene.</title>
        <authorList>
            <person name="Gostincar C."/>
        </authorList>
    </citation>
    <scope>NUCLEOTIDE SEQUENCE</scope>
    <source>
        <strain evidence="5">EXF-13287</strain>
    </source>
</reference>
<dbReference type="CDD" id="cd00067">
    <property type="entry name" value="GAL4"/>
    <property type="match status" value="1"/>
</dbReference>
<feature type="region of interest" description="Disordered" evidence="3">
    <location>
        <begin position="1"/>
        <end position="22"/>
    </location>
</feature>
<feature type="compositionally biased region" description="Polar residues" evidence="3">
    <location>
        <begin position="206"/>
        <end position="240"/>
    </location>
</feature>
<feature type="domain" description="Zn(2)-C6 fungal-type" evidence="4">
    <location>
        <begin position="25"/>
        <end position="57"/>
    </location>
</feature>
<feature type="region of interest" description="Disordered" evidence="3">
    <location>
        <begin position="194"/>
        <end position="257"/>
    </location>
</feature>
<dbReference type="InterPro" id="IPR001138">
    <property type="entry name" value="Zn2Cys6_DnaBD"/>
</dbReference>
<evidence type="ECO:0000256" key="2">
    <source>
        <dbReference type="ARBA" id="ARBA00023242"/>
    </source>
</evidence>
<dbReference type="PANTHER" id="PTHR31668">
    <property type="entry name" value="GLUCOSE TRANSPORT TRANSCRIPTION REGULATOR RGT1-RELATED-RELATED"/>
    <property type="match status" value="1"/>
</dbReference>
<organism evidence="5 6">
    <name type="scientific">Coniochaeta hoffmannii</name>
    <dbReference type="NCBI Taxonomy" id="91930"/>
    <lineage>
        <taxon>Eukaryota</taxon>
        <taxon>Fungi</taxon>
        <taxon>Dikarya</taxon>
        <taxon>Ascomycota</taxon>
        <taxon>Pezizomycotina</taxon>
        <taxon>Sordariomycetes</taxon>
        <taxon>Sordariomycetidae</taxon>
        <taxon>Coniochaetales</taxon>
        <taxon>Coniochaetaceae</taxon>
        <taxon>Coniochaeta</taxon>
    </lineage>
</organism>
<dbReference type="GO" id="GO:0001080">
    <property type="term" value="P:nitrogen catabolite activation of transcription from RNA polymerase II promoter"/>
    <property type="evidence" value="ECO:0007669"/>
    <property type="project" value="TreeGrafter"/>
</dbReference>
<dbReference type="SMART" id="SM00906">
    <property type="entry name" value="Fungal_trans"/>
    <property type="match status" value="1"/>
</dbReference>
<dbReference type="CDD" id="cd12148">
    <property type="entry name" value="fungal_TF_MHR"/>
    <property type="match status" value="1"/>
</dbReference>
<dbReference type="GO" id="GO:0008270">
    <property type="term" value="F:zinc ion binding"/>
    <property type="evidence" value="ECO:0007669"/>
    <property type="project" value="InterPro"/>
</dbReference>
<sequence length="813" mass="89964">MSDEVPPQQQHDSNGRRYRSKKQRPCDVCRSRKIQCKLHGNEVVCEMCKKLGRRCTYVLGPLRRKHRGSSANGDCRDSRSDLGPAFLEAQQQQEGSSTAAMAQAQAQARGGGGGDSHMAMDVDPFWLGPQVQHLPTSTDMQWSPRGSTDLLGMNWPAMQGPLGLTPNGGGQELFMTPEANGTAMLVNIGSAADNGVPLGPQRPVHSASSLDSPSTALEGGSQASPQAADMTTENPSNPSVRPTADGRGTVSEETWQDEFSLDTKKGYSHQLVGLSSECDPFFLRHYVYNGHDTYPMYRLHFRKVVDDAAMPQWEDNGPSTGPRRPSGAAPIQFVLADEEIWKDDVKSAEALFPGGSTESSDMELLCKLVTPDLGSRLLRLYSRFVHPRFPVLSLCDLGRIPDQDCDLSFPVGIRAAVYALATPFTFLDDELSVSKGYIEVCTDDLWAVAHRSFQRASRISHLSSLQLCLLLLQQPPQSYVAADPPAWWALSCSALGLAESLGLNIDPSDWRLPRLEIMLRRRLWWFTYSMHTWHALVTSRPSHLNDDSWHVSNPTADDFEGDAHGDPDIRESIMQQVPVCLAECELSMIAADVLRKFYTLKATSESLTLSALLARAQPLRARIESWRQTLPILSKPASELDAEEFEHGAGLRLSHLALEILIFRALLRPLFYQAAQQQPPSDNPREPVAAIFENGYMCAKVASDIVSSLQARHFASFWPPYVRYQLCYVSTFILTNLAQSSTKDMAVRFMSLLSKWRDTLRIQARAWPLARLAAMRLDAIYWKGVSTVVHGAGPDSPAVMLIKELGIKGSGEK</sequence>
<dbReference type="SMART" id="SM00066">
    <property type="entry name" value="GAL4"/>
    <property type="match status" value="1"/>
</dbReference>
<dbReference type="GO" id="GO:0000981">
    <property type="term" value="F:DNA-binding transcription factor activity, RNA polymerase II-specific"/>
    <property type="evidence" value="ECO:0007669"/>
    <property type="project" value="InterPro"/>
</dbReference>
<feature type="compositionally biased region" description="Low complexity" evidence="3">
    <location>
        <begin position="99"/>
        <end position="108"/>
    </location>
</feature>
<dbReference type="Pfam" id="PF04082">
    <property type="entry name" value="Fungal_trans"/>
    <property type="match status" value="1"/>
</dbReference>
<dbReference type="GO" id="GO:0003677">
    <property type="term" value="F:DNA binding"/>
    <property type="evidence" value="ECO:0007669"/>
    <property type="project" value="InterPro"/>
</dbReference>
<dbReference type="GO" id="GO:0006351">
    <property type="term" value="P:DNA-templated transcription"/>
    <property type="evidence" value="ECO:0007669"/>
    <property type="project" value="InterPro"/>
</dbReference>